<accession>A0ABU0LFV0</accession>
<keyword evidence="2" id="KW-1185">Reference proteome</keyword>
<evidence type="ECO:0000313" key="1">
    <source>
        <dbReference type="EMBL" id="MDQ0505988.1"/>
    </source>
</evidence>
<protein>
    <submittedName>
        <fullName evidence="1">Uncharacterized protein</fullName>
    </submittedName>
</protein>
<dbReference type="RefSeq" id="WP_237343915.1">
    <property type="nucleotide sequence ID" value="NZ_JABWGX010000001.1"/>
</dbReference>
<comment type="caution">
    <text evidence="1">The sequence shown here is derived from an EMBL/GenBank/DDBJ whole genome shotgun (WGS) entry which is preliminary data.</text>
</comment>
<gene>
    <name evidence="1" type="ORF">QOZ94_002792</name>
</gene>
<proteinExistence type="predicted"/>
<reference evidence="1 2" key="1">
    <citation type="submission" date="2023-07" db="EMBL/GenBank/DDBJ databases">
        <title>Genomic Encyclopedia of Type Strains, Phase IV (KMG-IV): sequencing the most valuable type-strain genomes for metagenomic binning, comparative biology and taxonomic classification.</title>
        <authorList>
            <person name="Goeker M."/>
        </authorList>
    </citation>
    <scope>NUCLEOTIDE SEQUENCE [LARGE SCALE GENOMIC DNA]</scope>
    <source>
        <strain evidence="1 2">DSM 3770</strain>
    </source>
</reference>
<sequence>MNCPDLQVAPMDLASGMARQEGFILGLMLISRHRNGRLERPFELRLSGAGADIARPLTVEDVQAIRDWCDLALAAHGSALYSEAAE</sequence>
<name>A0ABU0LFV0_XANAG</name>
<dbReference type="Proteomes" id="UP001241747">
    <property type="component" value="Unassembled WGS sequence"/>
</dbReference>
<organism evidence="1 2">
    <name type="scientific">Xanthobacter agilis</name>
    <dbReference type="NCBI Taxonomy" id="47492"/>
    <lineage>
        <taxon>Bacteria</taxon>
        <taxon>Pseudomonadati</taxon>
        <taxon>Pseudomonadota</taxon>
        <taxon>Alphaproteobacteria</taxon>
        <taxon>Hyphomicrobiales</taxon>
        <taxon>Xanthobacteraceae</taxon>
        <taxon>Xanthobacter</taxon>
    </lineage>
</organism>
<dbReference type="EMBL" id="JAUSVY010000006">
    <property type="protein sequence ID" value="MDQ0505988.1"/>
    <property type="molecule type" value="Genomic_DNA"/>
</dbReference>
<evidence type="ECO:0000313" key="2">
    <source>
        <dbReference type="Proteomes" id="UP001241747"/>
    </source>
</evidence>